<evidence type="ECO:0000256" key="1">
    <source>
        <dbReference type="ARBA" id="ARBA00004651"/>
    </source>
</evidence>
<comment type="caution">
    <text evidence="10">The sequence shown here is derived from an EMBL/GenBank/DDBJ whole genome shotgun (WGS) entry which is preliminary data.</text>
</comment>
<dbReference type="RefSeq" id="WP_186557845.1">
    <property type="nucleotide sequence ID" value="NZ_JACNMF010000001.1"/>
</dbReference>
<dbReference type="InterPro" id="IPR001626">
    <property type="entry name" value="ABC_TroCD"/>
</dbReference>
<evidence type="ECO:0000256" key="3">
    <source>
        <dbReference type="ARBA" id="ARBA00022448"/>
    </source>
</evidence>
<feature type="transmembrane region" description="Helical" evidence="9">
    <location>
        <begin position="45"/>
        <end position="64"/>
    </location>
</feature>
<dbReference type="GO" id="GO:0010043">
    <property type="term" value="P:response to zinc ion"/>
    <property type="evidence" value="ECO:0007669"/>
    <property type="project" value="TreeGrafter"/>
</dbReference>
<evidence type="ECO:0000256" key="6">
    <source>
        <dbReference type="ARBA" id="ARBA00022989"/>
    </source>
</evidence>
<dbReference type="EMBL" id="JACNMF010000001">
    <property type="protein sequence ID" value="MBC3756825.1"/>
    <property type="molecule type" value="Genomic_DNA"/>
</dbReference>
<keyword evidence="3 8" id="KW-0813">Transport</keyword>
<dbReference type="FunFam" id="1.10.3470.10:FF:000003">
    <property type="entry name" value="Iron ABC transporter permease SitD"/>
    <property type="match status" value="1"/>
</dbReference>
<keyword evidence="6 9" id="KW-1133">Transmembrane helix</keyword>
<reference evidence="10" key="1">
    <citation type="submission" date="2020-08" db="EMBL/GenBank/DDBJ databases">
        <title>Hyunsoonleella sp. strain SJ7 genome sequencing and assembly.</title>
        <authorList>
            <person name="Kim I."/>
        </authorList>
    </citation>
    <scope>NUCLEOTIDE SEQUENCE</scope>
    <source>
        <strain evidence="10">SJ7</strain>
    </source>
</reference>
<feature type="transmembrane region" description="Helical" evidence="9">
    <location>
        <begin position="190"/>
        <end position="218"/>
    </location>
</feature>
<protein>
    <submittedName>
        <fullName evidence="10">Metal ABC transporter permease</fullName>
    </submittedName>
</protein>
<evidence type="ECO:0000256" key="7">
    <source>
        <dbReference type="ARBA" id="ARBA00023136"/>
    </source>
</evidence>
<evidence type="ECO:0000256" key="8">
    <source>
        <dbReference type="RuleBase" id="RU003943"/>
    </source>
</evidence>
<dbReference type="PANTHER" id="PTHR30477">
    <property type="entry name" value="ABC-TRANSPORTER METAL-BINDING PROTEIN"/>
    <property type="match status" value="1"/>
</dbReference>
<organism evidence="10 11">
    <name type="scientific">Hyunsoonleella aquatilis</name>
    <dbReference type="NCBI Taxonomy" id="2762758"/>
    <lineage>
        <taxon>Bacteria</taxon>
        <taxon>Pseudomonadati</taxon>
        <taxon>Bacteroidota</taxon>
        <taxon>Flavobacteriia</taxon>
        <taxon>Flavobacteriales</taxon>
        <taxon>Flavobacteriaceae</taxon>
    </lineage>
</organism>
<dbReference type="InterPro" id="IPR037294">
    <property type="entry name" value="ABC_BtuC-like"/>
</dbReference>
<comment type="subcellular location">
    <subcellularLocation>
        <location evidence="1 8">Cell membrane</location>
        <topology evidence="1 8">Multi-pass membrane protein</topology>
    </subcellularLocation>
</comment>
<keyword evidence="4" id="KW-1003">Cell membrane</keyword>
<dbReference type="GO" id="GO:0043190">
    <property type="term" value="C:ATP-binding cassette (ABC) transporter complex"/>
    <property type="evidence" value="ECO:0007669"/>
    <property type="project" value="InterPro"/>
</dbReference>
<name>A0A923HCE6_9FLAO</name>
<dbReference type="GO" id="GO:0071281">
    <property type="term" value="P:cellular response to iron ion"/>
    <property type="evidence" value="ECO:0007669"/>
    <property type="project" value="UniProtKB-ARBA"/>
</dbReference>
<evidence type="ECO:0000256" key="5">
    <source>
        <dbReference type="ARBA" id="ARBA00022692"/>
    </source>
</evidence>
<evidence type="ECO:0000256" key="2">
    <source>
        <dbReference type="ARBA" id="ARBA00008034"/>
    </source>
</evidence>
<dbReference type="PANTHER" id="PTHR30477:SF3">
    <property type="entry name" value="METAL TRANSPORT SYSTEM MEMBRANE PROTEIN CT_069-RELATED"/>
    <property type="match status" value="1"/>
</dbReference>
<dbReference type="Proteomes" id="UP000656244">
    <property type="component" value="Unassembled WGS sequence"/>
</dbReference>
<evidence type="ECO:0000313" key="11">
    <source>
        <dbReference type="Proteomes" id="UP000656244"/>
    </source>
</evidence>
<evidence type="ECO:0000256" key="9">
    <source>
        <dbReference type="SAM" id="Phobius"/>
    </source>
</evidence>
<keyword evidence="7 9" id="KW-0472">Membrane</keyword>
<dbReference type="Gene3D" id="1.10.3470.10">
    <property type="entry name" value="ABC transporter involved in vitamin B12 uptake, BtuC"/>
    <property type="match status" value="1"/>
</dbReference>
<dbReference type="AlphaFoldDB" id="A0A923HCE6"/>
<evidence type="ECO:0000313" key="10">
    <source>
        <dbReference type="EMBL" id="MBC3756825.1"/>
    </source>
</evidence>
<gene>
    <name evidence="10" type="ORF">H7U19_00310</name>
</gene>
<evidence type="ECO:0000256" key="4">
    <source>
        <dbReference type="ARBA" id="ARBA00022475"/>
    </source>
</evidence>
<proteinExistence type="inferred from homology"/>
<keyword evidence="5 8" id="KW-0812">Transmembrane</keyword>
<feature type="transmembrane region" description="Helical" evidence="9">
    <location>
        <begin position="230"/>
        <end position="251"/>
    </location>
</feature>
<feature type="transmembrane region" description="Helical" evidence="9">
    <location>
        <begin position="71"/>
        <end position="89"/>
    </location>
</feature>
<feature type="transmembrane region" description="Helical" evidence="9">
    <location>
        <begin position="263"/>
        <end position="286"/>
    </location>
</feature>
<comment type="similarity">
    <text evidence="2 8">Belongs to the ABC-3 integral membrane protein family.</text>
</comment>
<feature type="transmembrane region" description="Helical" evidence="9">
    <location>
        <begin position="142"/>
        <end position="165"/>
    </location>
</feature>
<keyword evidence="11" id="KW-1185">Reference proteome</keyword>
<dbReference type="GO" id="GO:0055085">
    <property type="term" value="P:transmembrane transport"/>
    <property type="evidence" value="ECO:0007669"/>
    <property type="project" value="InterPro"/>
</dbReference>
<dbReference type="SUPFAM" id="SSF81345">
    <property type="entry name" value="ABC transporter involved in vitamin B12 uptake, BtuC"/>
    <property type="match status" value="1"/>
</dbReference>
<dbReference type="Pfam" id="PF00950">
    <property type="entry name" value="ABC-3"/>
    <property type="match status" value="1"/>
</dbReference>
<feature type="transmembrane region" description="Helical" evidence="9">
    <location>
        <begin position="101"/>
        <end position="121"/>
    </location>
</feature>
<accession>A0A923HCE6</accession>
<sequence length="375" mass="41277">MDITEYIKLVFTDYTLRTITLGTAILGAVTGMLGSFAVLRKQSLLGDAISHAALPGIAIAFIWTGTKDSNVLLLGALISGLIGTFWIRGIIKKTHLKSDTALGLILSLFFGFGMLLLTFIQKQPNANQAGLDKYLFGQAATLVEYDVWVMAIITGICLFVLLLFWKEFKILLFDADYTKTLGFNTKVIDVLITSFIVLAIVLGLQTVGVVLMSAMLLAPAAAARQWTNSLSVMVFLAALFGAFSGVFGTAISASQNNLSTGPVIVIVASVFVLVSFIFSPSRGLLFKQIRFLKNRRDLQLHKTLAFMYHIAETHENISHPHAIKILNNFQGYTKSTLQKLVRKNYVKLDADMWSLTEEGFKAASNLYNQQNDNNE</sequence>
<feature type="transmembrane region" description="Helical" evidence="9">
    <location>
        <begin position="21"/>
        <end position="39"/>
    </location>
</feature>
<dbReference type="CDD" id="cd06550">
    <property type="entry name" value="TM_ABC_iron-siderophores_like"/>
    <property type="match status" value="1"/>
</dbReference>